<evidence type="ECO:0000256" key="4">
    <source>
        <dbReference type="ARBA" id="ARBA00023242"/>
    </source>
</evidence>
<evidence type="ECO:0000256" key="1">
    <source>
        <dbReference type="ARBA" id="ARBA00004567"/>
    </source>
</evidence>
<keyword evidence="5" id="KW-0813">Transport</keyword>
<evidence type="ECO:0000256" key="3">
    <source>
        <dbReference type="ARBA" id="ARBA00023132"/>
    </source>
</evidence>
<comment type="similarity">
    <text evidence="2 5">Belongs to the nucleoporin interacting component (NIC) family.</text>
</comment>
<keyword evidence="4 5" id="KW-0539">Nucleus</keyword>
<evidence type="ECO:0000256" key="2">
    <source>
        <dbReference type="ARBA" id="ARBA00010186"/>
    </source>
</evidence>
<dbReference type="GO" id="GO:0005643">
    <property type="term" value="C:nuclear pore"/>
    <property type="evidence" value="ECO:0007669"/>
    <property type="project" value="UniProtKB-SubCell"/>
</dbReference>
<protein>
    <recommendedName>
        <fullName evidence="5">Nuclear pore protein</fullName>
    </recommendedName>
</protein>
<keyword evidence="5" id="KW-0811">Translocation</keyword>
<comment type="subcellular location">
    <subcellularLocation>
        <location evidence="1 5">Nucleus</location>
        <location evidence="1 5">Nuclear pore complex</location>
    </subcellularLocation>
</comment>
<dbReference type="GO" id="GO:0017056">
    <property type="term" value="F:structural constituent of nuclear pore"/>
    <property type="evidence" value="ECO:0007669"/>
    <property type="project" value="InterPro"/>
</dbReference>
<evidence type="ECO:0000256" key="5">
    <source>
        <dbReference type="RuleBase" id="RU364035"/>
    </source>
</evidence>
<dbReference type="GO" id="GO:0006606">
    <property type="term" value="P:protein import into nucleus"/>
    <property type="evidence" value="ECO:0007669"/>
    <property type="project" value="TreeGrafter"/>
</dbReference>
<dbReference type="PANTHER" id="PTHR11225">
    <property type="entry name" value="NUCLEAR PORE COMPLEX PROTEIN NUP93 NUCLEOPORIN NUP93 DEAD EYE PROTEIN"/>
    <property type="match status" value="1"/>
</dbReference>
<dbReference type="Proteomes" id="UP000050795">
    <property type="component" value="Unassembled WGS sequence"/>
</dbReference>
<name>A0AA85JZR4_TRIRE</name>
<keyword evidence="5" id="KW-0653">Protein transport</keyword>
<evidence type="ECO:0000313" key="6">
    <source>
        <dbReference type="Proteomes" id="UP000050795"/>
    </source>
</evidence>
<dbReference type="GO" id="GO:0016973">
    <property type="term" value="P:poly(A)+ mRNA export from nucleus"/>
    <property type="evidence" value="ECO:0007669"/>
    <property type="project" value="TreeGrafter"/>
</dbReference>
<keyword evidence="5" id="KW-0472">Membrane</keyword>
<evidence type="ECO:0000313" key="7">
    <source>
        <dbReference type="WBParaSite" id="TREG1_6120.1"/>
    </source>
</evidence>
<dbReference type="AlphaFoldDB" id="A0AA85JZR4"/>
<reference evidence="7" key="2">
    <citation type="submission" date="2023-11" db="UniProtKB">
        <authorList>
            <consortium name="WormBaseParasite"/>
        </authorList>
    </citation>
    <scope>IDENTIFICATION</scope>
</reference>
<dbReference type="Pfam" id="PF04097">
    <property type="entry name" value="Nic96"/>
    <property type="match status" value="1"/>
</dbReference>
<sequence>MYPQFLLILNYTISIQEIDVLELISVISLVYSILGNCDLSDNHSGVVSNIDDFLWIKISQVIAQVPEESTVTARSNADDILTLGQLQTLLYETYGEVHFDAWSQPFVYFKILFLTQQYEAALGFLSRFELFRCHAVHIALALKDLHMLLIPNSIQSSLVSCDDCDPKGVRRLNLVRLIMLYTRKFEVTEPEKALMYYYMLTDIPNTAEQSLEEESNTSIISGLHNMSFDRVTLKSQNLFVRCVCELALATKELDLILGSVGENNIRKPGAIDRFCKSIEFRKELLRTVARVFESNGQVIEAIHVFMVAASCGDPKPDVLVAVTLLNTLLSGVVVTSNLGSTLITQCRLRGEIDRSLVLRLATELANKVRRLGLSNNNNQFQSDAETNTWTTLFYLLDLATFFDLVDAERWQAAIDHIDQLSLFPSSSQPSQVESCVARFSQLPDLVRRPIPWALDALMRCFSAKTCRTSRKSNAASADWDSKMATPEIRARAKALIAFVGRIPHRLPSEIYAGLTRMDMEII</sequence>
<reference evidence="6" key="1">
    <citation type="submission" date="2022-06" db="EMBL/GenBank/DDBJ databases">
        <authorList>
            <person name="Berger JAMES D."/>
            <person name="Berger JAMES D."/>
        </authorList>
    </citation>
    <scope>NUCLEOTIDE SEQUENCE [LARGE SCALE GENOMIC DNA]</scope>
</reference>
<organism evidence="6 7">
    <name type="scientific">Trichobilharzia regenti</name>
    <name type="common">Nasal bird schistosome</name>
    <dbReference type="NCBI Taxonomy" id="157069"/>
    <lineage>
        <taxon>Eukaryota</taxon>
        <taxon>Metazoa</taxon>
        <taxon>Spiralia</taxon>
        <taxon>Lophotrochozoa</taxon>
        <taxon>Platyhelminthes</taxon>
        <taxon>Trematoda</taxon>
        <taxon>Digenea</taxon>
        <taxon>Strigeidida</taxon>
        <taxon>Schistosomatoidea</taxon>
        <taxon>Schistosomatidae</taxon>
        <taxon>Trichobilharzia</taxon>
    </lineage>
</organism>
<keyword evidence="5" id="KW-0509">mRNA transport</keyword>
<accession>A0AA85JZR4</accession>
<dbReference type="InterPro" id="IPR007231">
    <property type="entry name" value="Nucleoporin_int_Nup93/Nic96"/>
</dbReference>
<keyword evidence="6" id="KW-1185">Reference proteome</keyword>
<keyword evidence="3 5" id="KW-0906">Nuclear pore complex</keyword>
<dbReference type="PANTHER" id="PTHR11225:SF4">
    <property type="entry name" value="NUCLEAR PORE COMPLEX PROTEIN NUP93"/>
    <property type="match status" value="1"/>
</dbReference>
<dbReference type="WBParaSite" id="TREG1_6120.1">
    <property type="protein sequence ID" value="TREG1_6120.1"/>
    <property type="gene ID" value="TREG1_6120"/>
</dbReference>
<proteinExistence type="inferred from homology"/>